<evidence type="ECO:0000256" key="2">
    <source>
        <dbReference type="ARBA" id="ARBA00022679"/>
    </source>
</evidence>
<evidence type="ECO:0000259" key="11">
    <source>
        <dbReference type="Pfam" id="PF01467"/>
    </source>
</evidence>
<organism evidence="12 13">
    <name type="scientific">Corynebacterium bovis</name>
    <dbReference type="NCBI Taxonomy" id="36808"/>
    <lineage>
        <taxon>Bacteria</taxon>
        <taxon>Bacillati</taxon>
        <taxon>Actinomycetota</taxon>
        <taxon>Actinomycetes</taxon>
        <taxon>Mycobacteriales</taxon>
        <taxon>Corynebacteriaceae</taxon>
        <taxon>Corynebacterium</taxon>
    </lineage>
</organism>
<name>A0A426Q1I1_9CORY</name>
<evidence type="ECO:0000256" key="5">
    <source>
        <dbReference type="ARBA" id="ARBA00022840"/>
    </source>
</evidence>
<comment type="pathway">
    <text evidence="9">Cofactor biosynthesis; coenzyme A biosynthesis; CoA from (R)-pantothenate: step 4/5.</text>
</comment>
<keyword evidence="2 9" id="KW-0808">Transferase</keyword>
<evidence type="ECO:0000313" key="12">
    <source>
        <dbReference type="EMBL" id="RRO87870.1"/>
    </source>
</evidence>
<keyword evidence="7 9" id="KW-0173">Coenzyme A biosynthesis</keyword>
<dbReference type="InterPro" id="IPR001980">
    <property type="entry name" value="PPAT"/>
</dbReference>
<comment type="caution">
    <text evidence="12">The sequence shown here is derived from an EMBL/GenBank/DDBJ whole genome shotgun (WGS) entry which is preliminary data.</text>
</comment>
<keyword evidence="4 9" id="KW-0547">Nucleotide-binding</keyword>
<dbReference type="RefSeq" id="WP_125173285.1">
    <property type="nucleotide sequence ID" value="NZ_JAPJOD010000009.1"/>
</dbReference>
<feature type="binding site" evidence="9">
    <location>
        <begin position="131"/>
        <end position="133"/>
    </location>
    <ligand>
        <name>ATP</name>
        <dbReference type="ChEBI" id="CHEBI:30616"/>
    </ligand>
</feature>
<evidence type="ECO:0000256" key="1">
    <source>
        <dbReference type="ARBA" id="ARBA00022490"/>
    </source>
</evidence>
<dbReference type="Pfam" id="PF01467">
    <property type="entry name" value="CTP_transf_like"/>
    <property type="match status" value="1"/>
</dbReference>
<comment type="subunit">
    <text evidence="9">Homohexamer.</text>
</comment>
<dbReference type="InterPro" id="IPR014729">
    <property type="entry name" value="Rossmann-like_a/b/a_fold"/>
</dbReference>
<dbReference type="GO" id="GO:0015937">
    <property type="term" value="P:coenzyme A biosynthetic process"/>
    <property type="evidence" value="ECO:0007669"/>
    <property type="project" value="UniProtKB-UniRule"/>
</dbReference>
<comment type="cofactor">
    <cofactor evidence="9">
        <name>Mg(2+)</name>
        <dbReference type="ChEBI" id="CHEBI:18420"/>
    </cofactor>
</comment>
<reference evidence="12 13" key="1">
    <citation type="submission" date="2018-01" db="EMBL/GenBank/DDBJ databases">
        <title>Twenty Corynebacterium bovis Genomes.</title>
        <authorList>
            <person name="Gulvik C.A."/>
        </authorList>
    </citation>
    <scope>NUCLEOTIDE SEQUENCE [LARGE SCALE GENOMIC DNA]</scope>
    <source>
        <strain evidence="12 13">F6900</strain>
    </source>
</reference>
<dbReference type="HAMAP" id="MF_00151">
    <property type="entry name" value="PPAT_bact"/>
    <property type="match status" value="1"/>
</dbReference>
<feature type="domain" description="Cytidyltransferase-like" evidence="11">
    <location>
        <begin position="4"/>
        <end position="56"/>
    </location>
</feature>
<sequence>MRVVCPGSFDPVTNGHLDIITRAAATWDEVTVLVTYNPNKNGLFTAEERADLIRRSLADHVGSGGVTVDGAAGDGAAGHGVAGDNTAGDSTAGDGAGATPAAPRGRITVDTWDRLLVDYLTEHGVTAMVKGLRSSLDYEYELPMAQMNRRLSGADTYFLFTNPRYGYVSSTLCKEVARYGGDVTGLLPEPVVEAVTRKFAAGS</sequence>
<feature type="binding site" evidence="9">
    <location>
        <position position="130"/>
    </location>
    <ligand>
        <name>substrate</name>
    </ligand>
</feature>
<keyword evidence="1 9" id="KW-0963">Cytoplasm</keyword>
<keyword evidence="6 9" id="KW-0460">Magnesium</keyword>
<gene>
    <name evidence="9" type="primary">coaD</name>
    <name evidence="12" type="ORF">CXF48_00375</name>
</gene>
<dbReference type="Gene3D" id="3.40.50.620">
    <property type="entry name" value="HUPs"/>
    <property type="match status" value="1"/>
</dbReference>
<dbReference type="CDD" id="cd02163">
    <property type="entry name" value="PPAT"/>
    <property type="match status" value="1"/>
</dbReference>
<dbReference type="SUPFAM" id="SSF52374">
    <property type="entry name" value="Nucleotidylyl transferase"/>
    <property type="match status" value="1"/>
</dbReference>
<comment type="function">
    <text evidence="9">Reversibly transfers an adenylyl group from ATP to 4'-phosphopantetheine, yielding dephospho-CoA (dPCoA) and pyrophosphate.</text>
</comment>
<feature type="binding site" evidence="9">
    <location>
        <begin position="165"/>
        <end position="171"/>
    </location>
    <ligand>
        <name>ATP</name>
        <dbReference type="ChEBI" id="CHEBI:30616"/>
    </ligand>
</feature>
<keyword evidence="5 9" id="KW-0067">ATP-binding</keyword>
<proteinExistence type="inferred from homology"/>
<dbReference type="PANTHER" id="PTHR21342">
    <property type="entry name" value="PHOSPHOPANTETHEINE ADENYLYLTRANSFERASE"/>
    <property type="match status" value="1"/>
</dbReference>
<comment type="catalytic activity">
    <reaction evidence="8 9">
        <text>(R)-4'-phosphopantetheine + ATP + H(+) = 3'-dephospho-CoA + diphosphate</text>
        <dbReference type="Rhea" id="RHEA:19801"/>
        <dbReference type="ChEBI" id="CHEBI:15378"/>
        <dbReference type="ChEBI" id="CHEBI:30616"/>
        <dbReference type="ChEBI" id="CHEBI:33019"/>
        <dbReference type="ChEBI" id="CHEBI:57328"/>
        <dbReference type="ChEBI" id="CHEBI:61723"/>
        <dbReference type="EC" id="2.7.7.3"/>
    </reaction>
</comment>
<dbReference type="GO" id="GO:0005737">
    <property type="term" value="C:cytoplasm"/>
    <property type="evidence" value="ECO:0007669"/>
    <property type="project" value="UniProtKB-SubCell"/>
</dbReference>
<dbReference type="GO" id="GO:0005524">
    <property type="term" value="F:ATP binding"/>
    <property type="evidence" value="ECO:0007669"/>
    <property type="project" value="UniProtKB-KW"/>
</dbReference>
<dbReference type="PRINTS" id="PR01020">
    <property type="entry name" value="LPSBIOSNTHSS"/>
</dbReference>
<keyword evidence="3 9" id="KW-0548">Nucleotidyltransferase</keyword>
<dbReference type="EMBL" id="PQNK01000001">
    <property type="protein sequence ID" value="RRO87870.1"/>
    <property type="molecule type" value="Genomic_DNA"/>
</dbReference>
<evidence type="ECO:0000256" key="8">
    <source>
        <dbReference type="ARBA" id="ARBA00029346"/>
    </source>
</evidence>
<comment type="subcellular location">
    <subcellularLocation>
        <location evidence="9">Cytoplasm</location>
    </subcellularLocation>
</comment>
<feature type="binding site" evidence="9">
    <location>
        <position position="116"/>
    </location>
    <ligand>
        <name>substrate</name>
    </ligand>
</feature>
<evidence type="ECO:0000256" key="3">
    <source>
        <dbReference type="ARBA" id="ARBA00022695"/>
    </source>
</evidence>
<dbReference type="GO" id="GO:0004595">
    <property type="term" value="F:pantetheine-phosphate adenylyltransferase activity"/>
    <property type="evidence" value="ECO:0007669"/>
    <property type="project" value="UniProtKB-UniRule"/>
</dbReference>
<feature type="region of interest" description="Disordered" evidence="10">
    <location>
        <begin position="77"/>
        <end position="103"/>
    </location>
</feature>
<feature type="binding site" evidence="9">
    <location>
        <position position="16"/>
    </location>
    <ligand>
        <name>ATP</name>
        <dbReference type="ChEBI" id="CHEBI:30616"/>
    </ligand>
</feature>
<evidence type="ECO:0000256" key="9">
    <source>
        <dbReference type="HAMAP-Rule" id="MF_00151"/>
    </source>
</evidence>
<evidence type="ECO:0000256" key="4">
    <source>
        <dbReference type="ARBA" id="ARBA00022741"/>
    </source>
</evidence>
<accession>A0A426Q1I1</accession>
<dbReference type="PANTHER" id="PTHR21342:SF1">
    <property type="entry name" value="PHOSPHOPANTETHEINE ADENYLYLTRANSFERASE"/>
    <property type="match status" value="1"/>
</dbReference>
<feature type="compositionally biased region" description="Low complexity" evidence="10">
    <location>
        <begin position="82"/>
        <end position="102"/>
    </location>
</feature>
<dbReference type="AlphaFoldDB" id="A0A426Q1I1"/>
<protein>
    <recommendedName>
        <fullName evidence="9">Phosphopantetheine adenylyltransferase</fullName>
        <ecNumber evidence="9">2.7.7.3</ecNumber>
    </recommendedName>
    <alternativeName>
        <fullName evidence="9">Dephospho-CoA pyrophosphorylase</fullName>
    </alternativeName>
    <alternativeName>
        <fullName evidence="9">Pantetheine-phosphate adenylyltransferase</fullName>
        <shortName evidence="9">PPAT</shortName>
    </alternativeName>
</protein>
<evidence type="ECO:0000313" key="13">
    <source>
        <dbReference type="Proteomes" id="UP000276526"/>
    </source>
</evidence>
<dbReference type="NCBIfam" id="TIGR00125">
    <property type="entry name" value="cyt_tran_rel"/>
    <property type="match status" value="1"/>
</dbReference>
<evidence type="ECO:0000256" key="10">
    <source>
        <dbReference type="SAM" id="MobiDB-lite"/>
    </source>
</evidence>
<dbReference type="InterPro" id="IPR004821">
    <property type="entry name" value="Cyt_trans-like"/>
</dbReference>
<dbReference type="Proteomes" id="UP000276526">
    <property type="component" value="Unassembled WGS sequence"/>
</dbReference>
<evidence type="ECO:0000256" key="6">
    <source>
        <dbReference type="ARBA" id="ARBA00022842"/>
    </source>
</evidence>
<dbReference type="EC" id="2.7.7.3" evidence="9"/>
<feature type="binding site" evidence="9">
    <location>
        <position position="8"/>
    </location>
    <ligand>
        <name>substrate</name>
    </ligand>
</feature>
<feature type="binding site" evidence="9">
    <location>
        <begin position="8"/>
        <end position="9"/>
    </location>
    <ligand>
        <name>ATP</name>
        <dbReference type="ChEBI" id="CHEBI:30616"/>
    </ligand>
</feature>
<comment type="similarity">
    <text evidence="9">Belongs to the bacterial CoaD family.</text>
</comment>
<feature type="binding site" evidence="9">
    <location>
        <position position="141"/>
    </location>
    <ligand>
        <name>ATP</name>
        <dbReference type="ChEBI" id="CHEBI:30616"/>
    </ligand>
</feature>
<dbReference type="UniPathway" id="UPA00241">
    <property type="reaction ID" value="UER00355"/>
</dbReference>
<feature type="binding site" evidence="9">
    <location>
        <position position="40"/>
    </location>
    <ligand>
        <name>substrate</name>
    </ligand>
</feature>
<feature type="site" description="Transition state stabilizer" evidence="9">
    <location>
        <position position="16"/>
    </location>
</feature>
<evidence type="ECO:0000256" key="7">
    <source>
        <dbReference type="ARBA" id="ARBA00022993"/>
    </source>
</evidence>